<dbReference type="InterPro" id="IPR034532">
    <property type="entry name" value="OxsB-like"/>
</dbReference>
<evidence type="ECO:0000256" key="4">
    <source>
        <dbReference type="ARBA" id="ARBA00023004"/>
    </source>
</evidence>
<keyword evidence="8" id="KW-1185">Reference proteome</keyword>
<keyword evidence="5" id="KW-0411">Iron-sulfur</keyword>
<evidence type="ECO:0000313" key="7">
    <source>
        <dbReference type="EMBL" id="MDX8033416.1"/>
    </source>
</evidence>
<proteinExistence type="predicted"/>
<reference evidence="7 8" key="1">
    <citation type="submission" date="2023-11" db="EMBL/GenBank/DDBJ databases">
        <title>Lentzea sokolovensis, sp. nov., Lentzea kristufkii, sp. nov., and Lentzea miocenensis, sp. nov., rare actinobacteria from Sokolov Coal Basin, Miocene lacustrine sediment, Czech Republic.</title>
        <authorList>
            <person name="Lara A."/>
            <person name="Kotroba L."/>
            <person name="Nouioui I."/>
            <person name="Neumann-Schaal M."/>
            <person name="Mast Y."/>
            <person name="Chronakova A."/>
        </authorList>
    </citation>
    <scope>NUCLEOTIDE SEQUENCE [LARGE SCALE GENOMIC DNA]</scope>
    <source>
        <strain evidence="7 8">BCCO 10_0856</strain>
    </source>
</reference>
<evidence type="ECO:0000256" key="1">
    <source>
        <dbReference type="ARBA" id="ARBA00001966"/>
    </source>
</evidence>
<dbReference type="SFLD" id="SFLDG01082">
    <property type="entry name" value="B12-binding_domain_containing"/>
    <property type="match status" value="1"/>
</dbReference>
<feature type="domain" description="B12-binding" evidence="6">
    <location>
        <begin position="122"/>
        <end position="260"/>
    </location>
</feature>
<comment type="cofactor">
    <cofactor evidence="1">
        <name>[4Fe-4S] cluster</name>
        <dbReference type="ChEBI" id="CHEBI:49883"/>
    </cofactor>
</comment>
<dbReference type="InterPro" id="IPR051198">
    <property type="entry name" value="BchE-like"/>
</dbReference>
<evidence type="ECO:0000313" key="8">
    <source>
        <dbReference type="Proteomes" id="UP001285521"/>
    </source>
</evidence>
<dbReference type="PANTHER" id="PTHR43409">
    <property type="entry name" value="ANAEROBIC MAGNESIUM-PROTOPORPHYRIN IX MONOMETHYL ESTER CYCLASE-RELATED"/>
    <property type="match status" value="1"/>
</dbReference>
<protein>
    <submittedName>
        <fullName evidence="7">Radical SAM protein</fullName>
    </submittedName>
</protein>
<comment type="caution">
    <text evidence="7">The sequence shown here is derived from an EMBL/GenBank/DDBJ whole genome shotgun (WGS) entry which is preliminary data.</text>
</comment>
<dbReference type="PANTHER" id="PTHR43409:SF7">
    <property type="entry name" value="BLL1977 PROTEIN"/>
    <property type="match status" value="1"/>
</dbReference>
<evidence type="ECO:0000256" key="2">
    <source>
        <dbReference type="ARBA" id="ARBA00022691"/>
    </source>
</evidence>
<reference evidence="7 8" key="2">
    <citation type="submission" date="2023-11" db="EMBL/GenBank/DDBJ databases">
        <authorList>
            <person name="Lara A.C."/>
            <person name="Chronakova A."/>
        </authorList>
    </citation>
    <scope>NUCLEOTIDE SEQUENCE [LARGE SCALE GENOMIC DNA]</scope>
    <source>
        <strain evidence="7 8">BCCO 10_0856</strain>
    </source>
</reference>
<dbReference type="EMBL" id="JAXAVW010000020">
    <property type="protein sequence ID" value="MDX8033416.1"/>
    <property type="molecule type" value="Genomic_DNA"/>
</dbReference>
<accession>A0ABU4T5I2</accession>
<organism evidence="7 8">
    <name type="scientific">Lentzea miocenica</name>
    <dbReference type="NCBI Taxonomy" id="3095431"/>
    <lineage>
        <taxon>Bacteria</taxon>
        <taxon>Bacillati</taxon>
        <taxon>Actinomycetota</taxon>
        <taxon>Actinomycetes</taxon>
        <taxon>Pseudonocardiales</taxon>
        <taxon>Pseudonocardiaceae</taxon>
        <taxon>Lentzea</taxon>
    </lineage>
</organism>
<gene>
    <name evidence="7" type="ORF">SK803_24625</name>
</gene>
<keyword evidence="2" id="KW-0949">S-adenosyl-L-methionine</keyword>
<dbReference type="PROSITE" id="PS51332">
    <property type="entry name" value="B12_BINDING"/>
    <property type="match status" value="1"/>
</dbReference>
<dbReference type="InterPro" id="IPR006158">
    <property type="entry name" value="Cobalamin-bd"/>
</dbReference>
<keyword evidence="4" id="KW-0408">Iron</keyword>
<sequence length="712" mass="79570">MRDSRQSGRVRLVDTIAHVTGTAPTVGAGPWTVPLAQPDRVREAIVECVDGRTVVVTGTLDRRLVLIEHEPGGTWTAADLSGQPHRTRTWPAWAADHLHIRDPDGWLSHAEISTEGVHRLLRPWLLLAALYHPEHFPLPRFPLAISDLARAVRAALLGQVELMDMQLGAQLHHIIERVDSGQVDILGISATFGQHDLMTELLDAVNAMDTPPMFVAGGSLTARNESMLLERYPNLIISRGAGEPTIADVLSHWHKDLTLDQVRGAGYIGAPRGAGTMAIARRRNAVVPNLAQADILPELDLLDLTLTCNGVAQLEFSRGCTNFCSFCPRGHKGQWFGAEPESLRWTLREIGAVFDRHPHRNRTVYLVDEEFIGRGDDAVPRAIAAADLLARAGFSWETSCRVDQVVRLDRDHTWHRERAEMWRGLVARGLRRCLFGVESGVTSILERFDKETTGKQNVLAIRTLTALGVPPRFTYITFDQLMTPAELHATYAFQGRTDLLMKPQPHLTAEEIVEGVRDERWVAEHTTGRPFYHGISYMLVGMECLIGAAYTRRAEKEGLTGRPDPSMGRVEARYQDWRIGILARWAQLWIDRNFPLDYTLKSLEKILGGPACDRVRELRRVLKDAAYLLFGGMLNALDATDVNAADRQQLDEVCAAVVEVMIRELRGSLEPVVTAVLDDLPPEQRDILAREHDRWMLNHEWTLINAGDPCGT</sequence>
<dbReference type="SUPFAM" id="SSF102114">
    <property type="entry name" value="Radical SAM enzymes"/>
    <property type="match status" value="1"/>
</dbReference>
<dbReference type="SFLD" id="SFLDF00430">
    <property type="entry name" value="OxsB-like"/>
    <property type="match status" value="1"/>
</dbReference>
<dbReference type="RefSeq" id="WP_319968442.1">
    <property type="nucleotide sequence ID" value="NZ_JAXAVW010000020.1"/>
</dbReference>
<dbReference type="Proteomes" id="UP001285521">
    <property type="component" value="Unassembled WGS sequence"/>
</dbReference>
<dbReference type="InterPro" id="IPR058240">
    <property type="entry name" value="rSAM_sf"/>
</dbReference>
<keyword evidence="3" id="KW-0479">Metal-binding</keyword>
<evidence type="ECO:0000259" key="6">
    <source>
        <dbReference type="PROSITE" id="PS51332"/>
    </source>
</evidence>
<dbReference type="SFLD" id="SFLDS00029">
    <property type="entry name" value="Radical_SAM"/>
    <property type="match status" value="1"/>
</dbReference>
<name>A0ABU4T5I2_9PSEU</name>
<dbReference type="InterPro" id="IPR007197">
    <property type="entry name" value="rSAM"/>
</dbReference>
<evidence type="ECO:0000256" key="3">
    <source>
        <dbReference type="ARBA" id="ARBA00022723"/>
    </source>
</evidence>
<evidence type="ECO:0000256" key="5">
    <source>
        <dbReference type="ARBA" id="ARBA00023014"/>
    </source>
</evidence>